<evidence type="ECO:0000313" key="3">
    <source>
        <dbReference type="Proteomes" id="UP000186817"/>
    </source>
</evidence>
<evidence type="ECO:0000313" key="2">
    <source>
        <dbReference type="EMBL" id="OLP74646.1"/>
    </source>
</evidence>
<dbReference type="AlphaFoldDB" id="A0A1Q9BVG2"/>
<protein>
    <recommendedName>
        <fullName evidence="1">SMc04008-like domain-containing protein</fullName>
    </recommendedName>
</protein>
<proteinExistence type="predicted"/>
<name>A0A1Q9BVG2_SYMMI</name>
<feature type="non-terminal residue" evidence="2">
    <location>
        <position position="106"/>
    </location>
</feature>
<sequence>MMLACCDDGSDKASRVYGVPMEYEEACEVVYGQPYSVWKKTHQKKASQEQLSVFESAKEMHAKTEPKILLVGQIFAGILFPSTTSEASCNEPLLRRRRGAMTLVGQ</sequence>
<dbReference type="InterPro" id="IPR036810">
    <property type="entry name" value="SMc04008-like_sf"/>
</dbReference>
<evidence type="ECO:0000259" key="1">
    <source>
        <dbReference type="Pfam" id="PF06844"/>
    </source>
</evidence>
<reference evidence="2 3" key="1">
    <citation type="submission" date="2016-02" db="EMBL/GenBank/DDBJ databases">
        <title>Genome analysis of coral dinoflagellate symbionts highlights evolutionary adaptations to a symbiotic lifestyle.</title>
        <authorList>
            <person name="Aranda M."/>
            <person name="Li Y."/>
            <person name="Liew Y.J."/>
            <person name="Baumgarten S."/>
            <person name="Simakov O."/>
            <person name="Wilson M."/>
            <person name="Piel J."/>
            <person name="Ashoor H."/>
            <person name="Bougouffa S."/>
            <person name="Bajic V.B."/>
            <person name="Ryu T."/>
            <person name="Ravasi T."/>
            <person name="Bayer T."/>
            <person name="Micklem G."/>
            <person name="Kim H."/>
            <person name="Bhak J."/>
            <person name="Lajeunesse T.C."/>
            <person name="Voolstra C.R."/>
        </authorList>
    </citation>
    <scope>NUCLEOTIDE SEQUENCE [LARGE SCALE GENOMIC DNA]</scope>
    <source>
        <strain evidence="2 3">CCMP2467</strain>
    </source>
</reference>
<dbReference type="OrthoDB" id="444883at2759"/>
<keyword evidence="3" id="KW-1185">Reference proteome</keyword>
<dbReference type="Proteomes" id="UP000186817">
    <property type="component" value="Unassembled WGS sequence"/>
</dbReference>
<dbReference type="EMBL" id="LSRX01003403">
    <property type="protein sequence ID" value="OLP74646.1"/>
    <property type="molecule type" value="Genomic_DNA"/>
</dbReference>
<dbReference type="SUPFAM" id="SSF158757">
    <property type="entry name" value="SMc04008-like"/>
    <property type="match status" value="1"/>
</dbReference>
<dbReference type="Gene3D" id="1.10.3340.10">
    <property type="entry name" value="SMc04008-like"/>
    <property type="match status" value="1"/>
</dbReference>
<feature type="domain" description="SMc04008-like" evidence="1">
    <location>
        <begin position="10"/>
        <end position="55"/>
    </location>
</feature>
<accession>A0A1Q9BVG2</accession>
<comment type="caution">
    <text evidence="2">The sequence shown here is derived from an EMBL/GenBank/DDBJ whole genome shotgun (WGS) entry which is preliminary data.</text>
</comment>
<gene>
    <name evidence="2" type="ORF">AK812_SmicGene45757</name>
</gene>
<organism evidence="2 3">
    <name type="scientific">Symbiodinium microadriaticum</name>
    <name type="common">Dinoflagellate</name>
    <name type="synonym">Zooxanthella microadriatica</name>
    <dbReference type="NCBI Taxonomy" id="2951"/>
    <lineage>
        <taxon>Eukaryota</taxon>
        <taxon>Sar</taxon>
        <taxon>Alveolata</taxon>
        <taxon>Dinophyceae</taxon>
        <taxon>Suessiales</taxon>
        <taxon>Symbiodiniaceae</taxon>
        <taxon>Symbiodinium</taxon>
    </lineage>
</organism>
<dbReference type="Pfam" id="PF06844">
    <property type="entry name" value="DUF1244"/>
    <property type="match status" value="1"/>
</dbReference>
<dbReference type="InterPro" id="IPR023163">
    <property type="entry name" value="SMc04008-like_domain"/>
</dbReference>